<reference evidence="3 5" key="2">
    <citation type="submission" date="2019-03" db="EMBL/GenBank/DDBJ databases">
        <title>Genomic Encyclopedia of Type Strains, Phase IV (KMG-IV): sequencing the most valuable type-strain genomes for metagenomic binning, comparative biology and taxonomic classification.</title>
        <authorList>
            <person name="Goeker M."/>
        </authorList>
    </citation>
    <scope>NUCLEOTIDE SEQUENCE [LARGE SCALE GENOMIC DNA]</scope>
    <source>
        <strain evidence="3 5">DSM 20580</strain>
    </source>
</reference>
<dbReference type="Pfam" id="PF04266">
    <property type="entry name" value="ASCH"/>
    <property type="match status" value="1"/>
</dbReference>
<dbReference type="InterPro" id="IPR015947">
    <property type="entry name" value="PUA-like_sf"/>
</dbReference>
<evidence type="ECO:0000259" key="1">
    <source>
        <dbReference type="SMART" id="SM01022"/>
    </source>
</evidence>
<comment type="caution">
    <text evidence="2">The sequence shown here is derived from an EMBL/GenBank/DDBJ whole genome shotgun (WGS) entry which is preliminary data.</text>
</comment>
<proteinExistence type="predicted"/>
<keyword evidence="5" id="KW-1185">Reference proteome</keyword>
<organism evidence="2 4">
    <name type="scientific">Kurthia zopfii</name>
    <dbReference type="NCBI Taxonomy" id="1650"/>
    <lineage>
        <taxon>Bacteria</taxon>
        <taxon>Bacillati</taxon>
        <taxon>Bacillota</taxon>
        <taxon>Bacilli</taxon>
        <taxon>Bacillales</taxon>
        <taxon>Caryophanaceae</taxon>
        <taxon>Kurthia</taxon>
    </lineage>
</organism>
<dbReference type="CDD" id="cd06553">
    <property type="entry name" value="ASCH_Ef3133_like"/>
    <property type="match status" value="1"/>
</dbReference>
<dbReference type="EMBL" id="SNZG01000006">
    <property type="protein sequence ID" value="TDR41371.1"/>
    <property type="molecule type" value="Genomic_DNA"/>
</dbReference>
<dbReference type="RefSeq" id="WP_109348945.1">
    <property type="nucleotide sequence ID" value="NZ_BJUE01000003.1"/>
</dbReference>
<sequence>MKTIEQFWFEFTEKNNISEQCPNAWMFGDGTKEMGDSLGALVVEGVKTATCSAAISYELDHEPLPQIGQYDIVLDGSNQPIAIIKNESVTLMKMNEVTHSFSYLEGEGDRSHKYWYDAHVEFFTNQLKHYNLAFVEDLQVVCEIFEVVHLNK</sequence>
<evidence type="ECO:0000313" key="2">
    <source>
        <dbReference type="EMBL" id="STX09876.1"/>
    </source>
</evidence>
<dbReference type="InterPro" id="IPR009326">
    <property type="entry name" value="DUF984"/>
</dbReference>
<reference evidence="2 4" key="1">
    <citation type="submission" date="2018-06" db="EMBL/GenBank/DDBJ databases">
        <authorList>
            <consortium name="Pathogen Informatics"/>
            <person name="Doyle S."/>
        </authorList>
    </citation>
    <scope>NUCLEOTIDE SEQUENCE [LARGE SCALE GENOMIC DNA]</scope>
    <source>
        <strain evidence="2 4">NCTC10597</strain>
    </source>
</reference>
<dbReference type="Proteomes" id="UP000294641">
    <property type="component" value="Unassembled WGS sequence"/>
</dbReference>
<accession>A0A2U3AF86</accession>
<feature type="domain" description="ASCH" evidence="1">
    <location>
        <begin position="25"/>
        <end position="149"/>
    </location>
</feature>
<dbReference type="PIRSF" id="PIRSF021320">
    <property type="entry name" value="DUF984"/>
    <property type="match status" value="1"/>
</dbReference>
<dbReference type="Gene3D" id="3.10.400.10">
    <property type="entry name" value="Sulfate adenylyltransferase"/>
    <property type="match status" value="1"/>
</dbReference>
<evidence type="ECO:0000313" key="4">
    <source>
        <dbReference type="Proteomes" id="UP000254330"/>
    </source>
</evidence>
<dbReference type="OrthoDB" id="9807542at2"/>
<dbReference type="EMBL" id="UGNP01000001">
    <property type="protein sequence ID" value="STX09876.1"/>
    <property type="molecule type" value="Genomic_DNA"/>
</dbReference>
<dbReference type="SUPFAM" id="SSF88697">
    <property type="entry name" value="PUA domain-like"/>
    <property type="match status" value="1"/>
</dbReference>
<dbReference type="SMART" id="SM01022">
    <property type="entry name" value="ASCH"/>
    <property type="match status" value="1"/>
</dbReference>
<dbReference type="PANTHER" id="PTHR39203">
    <property type="entry name" value="CYTOPLASMIC PROTEIN-RELATED"/>
    <property type="match status" value="1"/>
</dbReference>
<protein>
    <submittedName>
        <fullName evidence="2">ASCH domain</fullName>
    </submittedName>
    <submittedName>
        <fullName evidence="3">Uncharacterized protein YhfF</fullName>
    </submittedName>
</protein>
<dbReference type="PANTHER" id="PTHR39203:SF1">
    <property type="entry name" value="CYTOPLASMIC PROTEIN"/>
    <property type="match status" value="1"/>
</dbReference>
<dbReference type="InterPro" id="IPR007374">
    <property type="entry name" value="ASCH_domain"/>
</dbReference>
<dbReference type="Proteomes" id="UP000254330">
    <property type="component" value="Unassembled WGS sequence"/>
</dbReference>
<name>A0A2U3AF86_9BACL</name>
<evidence type="ECO:0000313" key="3">
    <source>
        <dbReference type="EMBL" id="TDR41371.1"/>
    </source>
</evidence>
<dbReference type="AlphaFoldDB" id="A0A2U3AF86"/>
<evidence type="ECO:0000313" key="5">
    <source>
        <dbReference type="Proteomes" id="UP000294641"/>
    </source>
</evidence>
<gene>
    <name evidence="3" type="ORF">DFR61_10669</name>
    <name evidence="2" type="ORF">NCTC10597_01583</name>
</gene>